<dbReference type="RefSeq" id="YP_009831761.1">
    <property type="nucleotide sequence ID" value="NC_048650.1"/>
</dbReference>
<reference evidence="1 2" key="1">
    <citation type="submission" date="2016-09" db="EMBL/GenBank/DDBJ databases">
        <title>Complete Genome Sequence of Streptomyces 5a phage BRock.</title>
        <authorList>
            <person name="Crossman A."/>
            <person name="Baron S."/>
            <person name="Jamdagni P."/>
            <person name="Khatri P."/>
            <person name="Sharma D."/>
            <person name="Pandey M."/>
            <person name="Goyal S."/>
            <person name="Kumar S."/>
            <person name="Phogat A."/>
            <person name="Chawla G."/>
            <person name="Pasricha M."/>
            <person name="Gupta K."/>
            <person name="Bazzad D."/>
            <person name="Aggarwal V."/>
            <person name="Poughat A."/>
            <person name="Singh K."/>
            <person name="Rana P."/>
            <person name="Gautam R."/>
            <person name="Sharma V."/>
            <person name="Tyagi D."/>
            <person name="Shahi A."/>
            <person name="Jangra N."/>
            <person name="Malik M."/>
            <person name="Sidhu P.K."/>
            <person name="Malik S."/>
            <person name="Ghalyan Y."/>
            <person name="Sharma S.S."/>
            <person name="Malik A."/>
            <person name="Chuttani R."/>
            <person name="Bamal N."/>
            <person name="Bhadula D."/>
            <person name="Batra A."/>
            <person name="Temple L."/>
            <person name="Nehra K."/>
        </authorList>
    </citation>
    <scope>NUCLEOTIDE SEQUENCE [LARGE SCALE GENOMIC DNA]</scope>
</reference>
<evidence type="ECO:0000313" key="2">
    <source>
        <dbReference type="Proteomes" id="UP000224898"/>
    </source>
</evidence>
<dbReference type="Proteomes" id="UP000224898">
    <property type="component" value="Segment"/>
</dbReference>
<protein>
    <submittedName>
        <fullName evidence="1">Uncharacterized protein</fullName>
    </submittedName>
</protein>
<accession>A0A1J0GVT2</accession>
<dbReference type="GeneID" id="55601450"/>
<dbReference type="EMBL" id="KX925554">
    <property type="protein sequence ID" value="APC46298.1"/>
    <property type="molecule type" value="Genomic_DNA"/>
</dbReference>
<keyword evidence="2" id="KW-1185">Reference proteome</keyword>
<evidence type="ECO:0000313" key="1">
    <source>
        <dbReference type="EMBL" id="APC46298.1"/>
    </source>
</evidence>
<sequence>MKLYYSGTEIPTYRNLLLGQGVTDVSLSYFGLRRRTKFARPWKLSEKFSSTQKLFVDSGCYTVNNAKEQKYNDQELREIGEHYYRWVHSNIESVEYYTEFDANQLGKAFLEENRERLRDVYFDKFVPIWHSESGLQDLHELAEVYGRVGILQTSIGGRDLVPTLNNLASSGVKLHGMSMTKPDIMQAVPWESVSSTSWLSPSQFGDTIVWSHNQLKRYPKKMKDQARKKERSTFMQNGFDLEKIEADDSTEMLKISIWSWKQQVDAINRKTNRGVTTPVFDDYDGNTEFDDDEVGGVVERVAKRVPTATPRDPSQKRVIPFLDFDFDKEKKRNAETGEMEEVIIPKLKIRSESMRICDTCFLAAKCPMFEAASTCAYDIPIQIRTKDQVTALMDSMVEMQAQRVLFMKMAEDAEGGYADPNLSSEIDRLGNLMKKKHDMEQEGFSVTVTAKQQGHMSMVDRIFGDIGNTSSLRELESPKSVENTARELGIVDAEFIELEG</sequence>
<proteinExistence type="predicted"/>
<name>A0A1J0GVT2_9CAUD</name>
<organism evidence="1 2">
    <name type="scientific">Streptomyces phage BRock</name>
    <dbReference type="NCBI Taxonomy" id="1913591"/>
    <lineage>
        <taxon>Viruses</taxon>
        <taxon>Duplodnaviria</taxon>
        <taxon>Heunggongvirae</taxon>
        <taxon>Uroviricota</taxon>
        <taxon>Caudoviricetes</taxon>
        <taxon>Borockvirus</taxon>
        <taxon>Borockvirus brock</taxon>
    </lineage>
</organism>
<dbReference type="KEGG" id="vg:55601450"/>